<dbReference type="AlphaFoldDB" id="A0AAW0F8I8"/>
<dbReference type="EMBL" id="JASBNA010000093">
    <property type="protein sequence ID" value="KAK7677205.1"/>
    <property type="molecule type" value="Genomic_DNA"/>
</dbReference>
<reference evidence="1 2" key="1">
    <citation type="submission" date="2022-09" db="EMBL/GenBank/DDBJ databases">
        <authorList>
            <person name="Palmer J.M."/>
        </authorList>
    </citation>
    <scope>NUCLEOTIDE SEQUENCE [LARGE SCALE GENOMIC DNA]</scope>
    <source>
        <strain evidence="1 2">DSM 7382</strain>
    </source>
</reference>
<evidence type="ECO:0000313" key="1">
    <source>
        <dbReference type="EMBL" id="KAK7677205.1"/>
    </source>
</evidence>
<gene>
    <name evidence="1" type="ORF">QCA50_019799</name>
</gene>
<sequence length="219" mass="24833">MEDPRIWSASASILLFTRGPPKADYFVHLQANGWSFISFVGGNDSRGECTRLRGRDLGQKIWVGYPQPLDTAFANMALLQFVTSIIRKFSLIVPRGPTRRPDQSRSAPFSESHWQHESYRAACTLTGGRKVWLSPKYGTNPQVGKVALTSRWTISGALSFFGMVMLLKTICHFSNSGAYHPWFKTGKIEDHIVLDFRVESERRKHPNAGQLYHVNFQDD</sequence>
<protein>
    <submittedName>
        <fullName evidence="1">Uncharacterized protein</fullName>
    </submittedName>
</protein>
<name>A0AAW0F8I8_9APHY</name>
<comment type="caution">
    <text evidence="1">The sequence shown here is derived from an EMBL/GenBank/DDBJ whole genome shotgun (WGS) entry which is preliminary data.</text>
</comment>
<keyword evidence="2" id="KW-1185">Reference proteome</keyword>
<accession>A0AAW0F8I8</accession>
<evidence type="ECO:0000313" key="2">
    <source>
        <dbReference type="Proteomes" id="UP001385951"/>
    </source>
</evidence>
<proteinExistence type="predicted"/>
<organism evidence="1 2">
    <name type="scientific">Cerrena zonata</name>
    <dbReference type="NCBI Taxonomy" id="2478898"/>
    <lineage>
        <taxon>Eukaryota</taxon>
        <taxon>Fungi</taxon>
        <taxon>Dikarya</taxon>
        <taxon>Basidiomycota</taxon>
        <taxon>Agaricomycotina</taxon>
        <taxon>Agaricomycetes</taxon>
        <taxon>Polyporales</taxon>
        <taxon>Cerrenaceae</taxon>
        <taxon>Cerrena</taxon>
    </lineage>
</organism>
<dbReference type="Proteomes" id="UP001385951">
    <property type="component" value="Unassembled WGS sequence"/>
</dbReference>